<dbReference type="GO" id="GO:0009288">
    <property type="term" value="C:bacterial-type flagellum"/>
    <property type="evidence" value="ECO:0007669"/>
    <property type="project" value="InterPro"/>
</dbReference>
<dbReference type="GO" id="GO:0005829">
    <property type="term" value="C:cytosol"/>
    <property type="evidence" value="ECO:0007669"/>
    <property type="project" value="TreeGrafter"/>
</dbReference>
<dbReference type="PRINTS" id="PR01003">
    <property type="entry name" value="FLGFLIH"/>
</dbReference>
<comment type="function">
    <text evidence="1">Needed for flagellar regrowth and assembly.</text>
</comment>
<feature type="region of interest" description="Disordered" evidence="10">
    <location>
        <begin position="1"/>
        <end position="38"/>
    </location>
</feature>
<reference evidence="12" key="1">
    <citation type="submission" date="2024-07" db="EMBL/GenBank/DDBJ databases">
        <authorList>
            <person name="Biller S.J."/>
        </authorList>
    </citation>
    <scope>NUCLEOTIDE SEQUENCE</scope>
    <source>
        <strain evidence="12">WC2420</strain>
    </source>
</reference>
<dbReference type="GO" id="GO:0015031">
    <property type="term" value="P:protein transport"/>
    <property type="evidence" value="ECO:0007669"/>
    <property type="project" value="UniProtKB-KW"/>
</dbReference>
<dbReference type="NCBIfam" id="NF009925">
    <property type="entry name" value="PRK13386.1"/>
    <property type="match status" value="1"/>
</dbReference>
<evidence type="ECO:0000313" key="12">
    <source>
        <dbReference type="EMBL" id="XDU72599.1"/>
    </source>
</evidence>
<keyword evidence="9" id="KW-1006">Bacterial flagellum protein export</keyword>
<gene>
    <name evidence="12" type="primary">fliH</name>
    <name evidence="12" type="ORF">AB3G37_00240</name>
</gene>
<keyword evidence="5" id="KW-0813">Transport</keyword>
<dbReference type="GO" id="GO:0071973">
    <property type="term" value="P:bacterial-type flagellum-dependent cell motility"/>
    <property type="evidence" value="ECO:0007669"/>
    <property type="project" value="InterPro"/>
</dbReference>
<comment type="subcellular location">
    <subcellularLocation>
        <location evidence="2">Cytoplasm</location>
    </subcellularLocation>
</comment>
<protein>
    <recommendedName>
        <fullName evidence="4">Flagellar assembly protein FliH</fullName>
    </recommendedName>
</protein>
<evidence type="ECO:0000256" key="9">
    <source>
        <dbReference type="ARBA" id="ARBA00023225"/>
    </source>
</evidence>
<dbReference type="PANTHER" id="PTHR34982:SF1">
    <property type="entry name" value="FLAGELLAR ASSEMBLY PROTEIN FLIH"/>
    <property type="match status" value="1"/>
</dbReference>
<dbReference type="PANTHER" id="PTHR34982">
    <property type="entry name" value="YOP PROTEINS TRANSLOCATION PROTEIN L"/>
    <property type="match status" value="1"/>
</dbReference>
<keyword evidence="12" id="KW-0282">Flagellum</keyword>
<evidence type="ECO:0000259" key="11">
    <source>
        <dbReference type="Pfam" id="PF02108"/>
    </source>
</evidence>
<dbReference type="InterPro" id="IPR051472">
    <property type="entry name" value="T3SS_Stator/FliH"/>
</dbReference>
<keyword evidence="7" id="KW-1005">Bacterial flagellum biogenesis</keyword>
<accession>A0AB39VRL6</accession>
<sequence length="220" mass="25041">MVLKNGLRPDTETGDIPRLYPFPPLRKRPSGDNEEQLDDTQYQQRLVEGFQDGVSQGFIEGNLKGRIEAQQIEKAAFQKASRPFSLLIEQMNQALAGHEIRRREELLQLVEKVTHQVIRCELALQPTQILALIDEALAGLPAKPEQLKIYLNPQEFQRIQDIEPEKTLDWGLKADPEMQAGECRIITESAELDIGCKHRLDQCMQGLQANLLPETSYEAR</sequence>
<dbReference type="EMBL" id="CP165628">
    <property type="protein sequence ID" value="XDU72599.1"/>
    <property type="molecule type" value="Genomic_DNA"/>
</dbReference>
<evidence type="ECO:0000256" key="1">
    <source>
        <dbReference type="ARBA" id="ARBA00003041"/>
    </source>
</evidence>
<feature type="domain" description="Flagellar assembly protein FliH/Type III secretion system HrpE" evidence="11">
    <location>
        <begin position="80"/>
        <end position="203"/>
    </location>
</feature>
<evidence type="ECO:0000256" key="7">
    <source>
        <dbReference type="ARBA" id="ARBA00022795"/>
    </source>
</evidence>
<proteinExistence type="inferred from homology"/>
<evidence type="ECO:0000256" key="10">
    <source>
        <dbReference type="SAM" id="MobiDB-lite"/>
    </source>
</evidence>
<evidence type="ECO:0000256" key="5">
    <source>
        <dbReference type="ARBA" id="ARBA00022448"/>
    </source>
</evidence>
<keyword evidence="12" id="KW-0969">Cilium</keyword>
<evidence type="ECO:0000256" key="8">
    <source>
        <dbReference type="ARBA" id="ARBA00022927"/>
    </source>
</evidence>
<keyword evidence="12" id="KW-0966">Cell projection</keyword>
<dbReference type="InterPro" id="IPR000563">
    <property type="entry name" value="Flag_FliH"/>
</dbReference>
<evidence type="ECO:0000256" key="2">
    <source>
        <dbReference type="ARBA" id="ARBA00004496"/>
    </source>
</evidence>
<dbReference type="AlphaFoldDB" id="A0AB39VRL6"/>
<dbReference type="Pfam" id="PF02108">
    <property type="entry name" value="FliH"/>
    <property type="match status" value="1"/>
</dbReference>
<name>A0AB39VRL6_9GAMM</name>
<dbReference type="RefSeq" id="WP_369789341.1">
    <property type="nucleotide sequence ID" value="NZ_CP165628.1"/>
</dbReference>
<evidence type="ECO:0000256" key="6">
    <source>
        <dbReference type="ARBA" id="ARBA00022490"/>
    </source>
</evidence>
<keyword evidence="6" id="KW-0963">Cytoplasm</keyword>
<dbReference type="GO" id="GO:0044781">
    <property type="term" value="P:bacterial-type flagellum organization"/>
    <property type="evidence" value="ECO:0007669"/>
    <property type="project" value="UniProtKB-KW"/>
</dbReference>
<dbReference type="InterPro" id="IPR018035">
    <property type="entry name" value="Flagellar_FliH/T3SS_HrpE"/>
</dbReference>
<keyword evidence="8" id="KW-0653">Protein transport</keyword>
<comment type="similarity">
    <text evidence="3">Belongs to the FliH family.</text>
</comment>
<evidence type="ECO:0000256" key="4">
    <source>
        <dbReference type="ARBA" id="ARBA00016507"/>
    </source>
</evidence>
<evidence type="ECO:0000256" key="3">
    <source>
        <dbReference type="ARBA" id="ARBA00006602"/>
    </source>
</evidence>
<dbReference type="GO" id="GO:0003774">
    <property type="term" value="F:cytoskeletal motor activity"/>
    <property type="evidence" value="ECO:0007669"/>
    <property type="project" value="InterPro"/>
</dbReference>
<organism evidence="12">
    <name type="scientific">Rouxiella sp. WC2420</name>
    <dbReference type="NCBI Taxonomy" id="3234145"/>
    <lineage>
        <taxon>Bacteria</taxon>
        <taxon>Pseudomonadati</taxon>
        <taxon>Pseudomonadota</taxon>
        <taxon>Gammaproteobacteria</taxon>
        <taxon>Enterobacterales</taxon>
        <taxon>Yersiniaceae</taxon>
        <taxon>Rouxiella</taxon>
    </lineage>
</organism>